<dbReference type="PANTHER" id="PTHR43190:SF3">
    <property type="entry name" value="N-ACETYL-D-GLUCOSAMINE KINASE"/>
    <property type="match status" value="1"/>
</dbReference>
<protein>
    <recommendedName>
        <fullName evidence="1">ATPase BadF/BadG/BcrA/BcrD type domain-containing protein</fullName>
    </recommendedName>
</protein>
<gene>
    <name evidence="2" type="ORF">CIL03_11200</name>
</gene>
<name>A0A265NA22_9BACI</name>
<dbReference type="EMBL" id="NPMS01000004">
    <property type="protein sequence ID" value="OZU88843.1"/>
    <property type="molecule type" value="Genomic_DNA"/>
</dbReference>
<reference evidence="2 3" key="1">
    <citation type="submission" date="2017-08" db="EMBL/GenBank/DDBJ databases">
        <title>Virgibacillus indicus sp. nov. and Virgibacillus profoundi sp. nov, two moderately halophilic bacteria isolated from marine sediment by using the Microfluidic Streak Plate.</title>
        <authorList>
            <person name="Xu B."/>
            <person name="Hu B."/>
            <person name="Wang J."/>
            <person name="Zhu Y."/>
            <person name="Huang L."/>
            <person name="Du W."/>
            <person name="Huang Y."/>
        </authorList>
    </citation>
    <scope>NUCLEOTIDE SEQUENCE [LARGE SCALE GENOMIC DNA]</scope>
    <source>
        <strain evidence="2 3">IO3-P2-C2</strain>
    </source>
</reference>
<dbReference type="Proteomes" id="UP000216498">
    <property type="component" value="Unassembled WGS sequence"/>
</dbReference>
<dbReference type="Pfam" id="PF01869">
    <property type="entry name" value="BcrAD_BadFG"/>
    <property type="match status" value="1"/>
</dbReference>
<dbReference type="InterPro" id="IPR043129">
    <property type="entry name" value="ATPase_NBD"/>
</dbReference>
<dbReference type="AlphaFoldDB" id="A0A265NA22"/>
<sequence length="321" mass="34513">MEYVMGIDGGGTKTIAVISDINGNIAAQSTAGSTNPNVAATHELEAAFQNLFDSLEKQLPDGLSNITCAFAGISGAGNQENKRNLQKLLKHLLPEHITIQVEADTINALYSGTYGKHGMVQISGTGSITYGINSKGQQGRVGGWGYLFGDEGSGYDIGRQGMIAALKSFDGRGLDTILLQMMYEHFDVDHPQGLIRKIYSSPVPKSEISPLSKIVFAAYKLNDPIAINILSNVGKEIAHSIKTLYQKLFKVEENAAAVLCGGIFNEKEILPGLLRNELSADPGIRLILPKFPPVAGSLIGAYLMKQLTINDKIIHNLTNTI</sequence>
<evidence type="ECO:0000259" key="1">
    <source>
        <dbReference type="Pfam" id="PF01869"/>
    </source>
</evidence>
<dbReference type="PANTHER" id="PTHR43190">
    <property type="entry name" value="N-ACETYL-D-GLUCOSAMINE KINASE"/>
    <property type="match status" value="1"/>
</dbReference>
<dbReference type="CDD" id="cd24007">
    <property type="entry name" value="ASKHA_NBD_eukNAGK-like"/>
    <property type="match status" value="1"/>
</dbReference>
<dbReference type="InterPro" id="IPR052519">
    <property type="entry name" value="Euk-type_GlcNAc_Kinase"/>
</dbReference>
<evidence type="ECO:0000313" key="3">
    <source>
        <dbReference type="Proteomes" id="UP000216498"/>
    </source>
</evidence>
<dbReference type="RefSeq" id="WP_094885935.1">
    <property type="nucleotide sequence ID" value="NZ_NPMS01000004.1"/>
</dbReference>
<dbReference type="Gene3D" id="3.30.420.40">
    <property type="match status" value="2"/>
</dbReference>
<dbReference type="SUPFAM" id="SSF53067">
    <property type="entry name" value="Actin-like ATPase domain"/>
    <property type="match status" value="2"/>
</dbReference>
<dbReference type="OrthoDB" id="9772633at2"/>
<accession>A0A265NA22</accession>
<dbReference type="InterPro" id="IPR002731">
    <property type="entry name" value="ATPase_BadF"/>
</dbReference>
<evidence type="ECO:0000313" key="2">
    <source>
        <dbReference type="EMBL" id="OZU88843.1"/>
    </source>
</evidence>
<proteinExistence type="predicted"/>
<comment type="caution">
    <text evidence="2">The sequence shown here is derived from an EMBL/GenBank/DDBJ whole genome shotgun (WGS) entry which is preliminary data.</text>
</comment>
<organism evidence="2 3">
    <name type="scientific">Virgibacillus indicus</name>
    <dbReference type="NCBI Taxonomy" id="2024554"/>
    <lineage>
        <taxon>Bacteria</taxon>
        <taxon>Bacillati</taxon>
        <taxon>Bacillota</taxon>
        <taxon>Bacilli</taxon>
        <taxon>Bacillales</taxon>
        <taxon>Bacillaceae</taxon>
        <taxon>Virgibacillus</taxon>
    </lineage>
</organism>
<keyword evidence="3" id="KW-1185">Reference proteome</keyword>
<feature type="domain" description="ATPase BadF/BadG/BcrA/BcrD type" evidence="1">
    <location>
        <begin position="6"/>
        <end position="296"/>
    </location>
</feature>